<gene>
    <name evidence="5" type="ORF">XhyaCFBP1156_07905</name>
</gene>
<evidence type="ECO:0000313" key="5">
    <source>
        <dbReference type="EMBL" id="PPU98132.1"/>
    </source>
</evidence>
<keyword evidence="2" id="KW-0560">Oxidoreductase</keyword>
<feature type="domain" description="Ketoreductase" evidence="4">
    <location>
        <begin position="3"/>
        <end position="184"/>
    </location>
</feature>
<dbReference type="PROSITE" id="PS00061">
    <property type="entry name" value="ADH_SHORT"/>
    <property type="match status" value="1"/>
</dbReference>
<dbReference type="SUPFAM" id="SSF51735">
    <property type="entry name" value="NAD(P)-binding Rossmann-fold domains"/>
    <property type="match status" value="1"/>
</dbReference>
<comment type="caution">
    <text evidence="5">The sequence shown here is derived from an EMBL/GenBank/DDBJ whole genome shotgun (WGS) entry which is preliminary data.</text>
</comment>
<dbReference type="EMBL" id="MDEG01000005">
    <property type="protein sequence ID" value="PPU98132.1"/>
    <property type="molecule type" value="Genomic_DNA"/>
</dbReference>
<dbReference type="InterPro" id="IPR036291">
    <property type="entry name" value="NAD(P)-bd_dom_sf"/>
</dbReference>
<dbReference type="InterPro" id="IPR051911">
    <property type="entry name" value="SDR_oxidoreductase"/>
</dbReference>
<dbReference type="AlphaFoldDB" id="A0A2S7EYA6"/>
<evidence type="ECO:0000256" key="2">
    <source>
        <dbReference type="ARBA" id="ARBA00023002"/>
    </source>
</evidence>
<dbReference type="Proteomes" id="UP000238261">
    <property type="component" value="Unassembled WGS sequence"/>
</dbReference>
<proteinExistence type="inferred from homology"/>
<dbReference type="InterPro" id="IPR002347">
    <property type="entry name" value="SDR_fam"/>
</dbReference>
<evidence type="ECO:0000313" key="6">
    <source>
        <dbReference type="Proteomes" id="UP000238261"/>
    </source>
</evidence>
<comment type="similarity">
    <text evidence="1 3">Belongs to the short-chain dehydrogenases/reductases (SDR) family.</text>
</comment>
<protein>
    <submittedName>
        <fullName evidence="5">Short-chain dehydrogenase/reductase</fullName>
    </submittedName>
</protein>
<dbReference type="PRINTS" id="PR00081">
    <property type="entry name" value="GDHRDH"/>
</dbReference>
<dbReference type="InterPro" id="IPR020904">
    <property type="entry name" value="Sc_DH/Rdtase_CS"/>
</dbReference>
<accession>A0A2S7EYA6</accession>
<evidence type="ECO:0000256" key="3">
    <source>
        <dbReference type="RuleBase" id="RU000363"/>
    </source>
</evidence>
<sequence>MGKTWLITGTTRGMGVAIAKAALEAGDRVVATGRRVEAIQQALGTQTGSLLAVELEVGDASQAAEAAQAAVARFGGIDVLVNNAGYGHMGFFEELELADAQAQLATNLFGAFNVTWAVLPLMRAARRGHIFNVSSLGGLVGGELASLYCASKFGLEGFSECLAREVQPFGIGVTIVEPGPFRTEFLSSESLRFGGHPIADYDQRRQQLRQGFEGRSGQQPGDPARLAAALVQLAGQPDPPLRFLAGAMAVEAATTKLNGMLAEIARWRELSIGTDAALG</sequence>
<name>A0A2S7EYA6_9XANT</name>
<evidence type="ECO:0000259" key="4">
    <source>
        <dbReference type="SMART" id="SM00822"/>
    </source>
</evidence>
<dbReference type="GO" id="GO:0016491">
    <property type="term" value="F:oxidoreductase activity"/>
    <property type="evidence" value="ECO:0007669"/>
    <property type="project" value="UniProtKB-KW"/>
</dbReference>
<dbReference type="Gene3D" id="3.40.50.720">
    <property type="entry name" value="NAD(P)-binding Rossmann-like Domain"/>
    <property type="match status" value="1"/>
</dbReference>
<dbReference type="PANTHER" id="PTHR43976:SF16">
    <property type="entry name" value="SHORT-CHAIN DEHYDROGENASE_REDUCTASE FAMILY PROTEIN"/>
    <property type="match status" value="1"/>
</dbReference>
<reference evidence="6" key="1">
    <citation type="submission" date="2016-08" db="EMBL/GenBank/DDBJ databases">
        <authorList>
            <person name="Merda D."/>
            <person name="Briand M."/>
            <person name="Taghouti G."/>
            <person name="Carrere S."/>
            <person name="Gouzy J."/>
            <person name="Portier P."/>
            <person name="Jacques M.-A."/>
            <person name="Fischer-Le Saux M."/>
        </authorList>
    </citation>
    <scope>NUCLEOTIDE SEQUENCE [LARGE SCALE GENOMIC DNA]</scope>
    <source>
        <strain evidence="6">CFBP1156</strain>
    </source>
</reference>
<dbReference type="PANTHER" id="PTHR43976">
    <property type="entry name" value="SHORT CHAIN DEHYDROGENASE"/>
    <property type="match status" value="1"/>
</dbReference>
<organism evidence="5 6">
    <name type="scientific">Xanthomonas hyacinthi</name>
    <dbReference type="NCBI Taxonomy" id="56455"/>
    <lineage>
        <taxon>Bacteria</taxon>
        <taxon>Pseudomonadati</taxon>
        <taxon>Pseudomonadota</taxon>
        <taxon>Gammaproteobacteria</taxon>
        <taxon>Lysobacterales</taxon>
        <taxon>Lysobacteraceae</taxon>
        <taxon>Xanthomonas</taxon>
    </lineage>
</organism>
<dbReference type="SMART" id="SM00822">
    <property type="entry name" value="PKS_KR"/>
    <property type="match status" value="1"/>
</dbReference>
<dbReference type="InterPro" id="IPR057326">
    <property type="entry name" value="KR_dom"/>
</dbReference>
<dbReference type="RefSeq" id="WP_104558357.1">
    <property type="nucleotide sequence ID" value="NZ_CP043476.1"/>
</dbReference>
<keyword evidence="6" id="KW-1185">Reference proteome</keyword>
<dbReference type="CDD" id="cd05374">
    <property type="entry name" value="17beta-HSD-like_SDR_c"/>
    <property type="match status" value="1"/>
</dbReference>
<evidence type="ECO:0000256" key="1">
    <source>
        <dbReference type="ARBA" id="ARBA00006484"/>
    </source>
</evidence>
<dbReference type="PRINTS" id="PR00080">
    <property type="entry name" value="SDRFAMILY"/>
</dbReference>
<dbReference type="Pfam" id="PF00106">
    <property type="entry name" value="adh_short"/>
    <property type="match status" value="1"/>
</dbReference>
<dbReference type="OrthoDB" id="9775296at2"/>